<evidence type="ECO:0000313" key="3">
    <source>
        <dbReference type="EMBL" id="SDB06082.1"/>
    </source>
</evidence>
<keyword evidence="3" id="KW-0449">Lipoprotein</keyword>
<keyword evidence="1" id="KW-0732">Signal</keyword>
<feature type="signal peptide" evidence="1">
    <location>
        <begin position="1"/>
        <end position="25"/>
    </location>
</feature>
<evidence type="ECO:0000259" key="2">
    <source>
        <dbReference type="Pfam" id="PF17185"/>
    </source>
</evidence>
<accession>A0A1G6ACF9</accession>
<protein>
    <submittedName>
        <fullName evidence="3">Copper homeostasis protein (Lipoprotein)</fullName>
    </submittedName>
</protein>
<dbReference type="InterPro" id="IPR033450">
    <property type="entry name" value="NlpE_C"/>
</dbReference>
<dbReference type="OrthoDB" id="9809132at2"/>
<dbReference type="EMBL" id="FMXQ01000001">
    <property type="protein sequence ID" value="SDB06082.1"/>
    <property type="molecule type" value="Genomic_DNA"/>
</dbReference>
<dbReference type="Proteomes" id="UP000199071">
    <property type="component" value="Unassembled WGS sequence"/>
</dbReference>
<dbReference type="InterPro" id="IPR038139">
    <property type="entry name" value="NlpE_C_sf"/>
</dbReference>
<evidence type="ECO:0000256" key="1">
    <source>
        <dbReference type="SAM" id="SignalP"/>
    </source>
</evidence>
<dbReference type="RefSeq" id="WP_090874567.1">
    <property type="nucleotide sequence ID" value="NZ_FMXQ01000001.1"/>
</dbReference>
<sequence length="122" mass="12758">MTSPVPIVLVAATLAAAGFSTAAPAADLGTPVPMAGMYSYIADAALFRDCASGERYPVSFEADNIALESGYLAVVPEAGAEVLVRIEGRIEERPAMEGDSVEVSVIPDRFIGAYPDRDCDSM</sequence>
<dbReference type="Pfam" id="PF17185">
    <property type="entry name" value="NlpE_C"/>
    <property type="match status" value="1"/>
</dbReference>
<evidence type="ECO:0000313" key="4">
    <source>
        <dbReference type="Proteomes" id="UP000199071"/>
    </source>
</evidence>
<reference evidence="3 4" key="1">
    <citation type="submission" date="2016-10" db="EMBL/GenBank/DDBJ databases">
        <authorList>
            <person name="de Groot N.N."/>
        </authorList>
    </citation>
    <scope>NUCLEOTIDE SEQUENCE [LARGE SCALE GENOMIC DNA]</scope>
    <source>
        <strain evidence="3 4">ATCC 35022</strain>
    </source>
</reference>
<proteinExistence type="predicted"/>
<dbReference type="STRING" id="665467.SAMN02982931_00447"/>
<name>A0A1G6ACF9_9HYPH</name>
<keyword evidence="4" id="KW-1185">Reference proteome</keyword>
<gene>
    <name evidence="3" type="ORF">SAMN02982931_00447</name>
</gene>
<dbReference type="AlphaFoldDB" id="A0A1G6ACF9"/>
<dbReference type="Gene3D" id="2.40.50.540">
    <property type="match status" value="1"/>
</dbReference>
<organism evidence="3 4">
    <name type="scientific">Bauldia litoralis</name>
    <dbReference type="NCBI Taxonomy" id="665467"/>
    <lineage>
        <taxon>Bacteria</taxon>
        <taxon>Pseudomonadati</taxon>
        <taxon>Pseudomonadota</taxon>
        <taxon>Alphaproteobacteria</taxon>
        <taxon>Hyphomicrobiales</taxon>
        <taxon>Kaistiaceae</taxon>
        <taxon>Bauldia</taxon>
    </lineage>
</organism>
<feature type="domain" description="NlpE C-terminal OB" evidence="2">
    <location>
        <begin position="30"/>
        <end position="120"/>
    </location>
</feature>
<feature type="chain" id="PRO_5011723706" evidence="1">
    <location>
        <begin position="26"/>
        <end position="122"/>
    </location>
</feature>